<comment type="caution">
    <text evidence="1">The sequence shown here is derived from an EMBL/GenBank/DDBJ whole genome shotgun (WGS) entry which is preliminary data.</text>
</comment>
<reference evidence="1 2" key="1">
    <citation type="submission" date="2024-02" db="EMBL/GenBank/DDBJ databases">
        <title>A draft genome for the cacao thread blight pathogen Marasmius crinis-equi.</title>
        <authorList>
            <person name="Cohen S.P."/>
            <person name="Baruah I.K."/>
            <person name="Amoako-Attah I."/>
            <person name="Bukari Y."/>
            <person name="Meinhardt L.W."/>
            <person name="Bailey B.A."/>
        </authorList>
    </citation>
    <scope>NUCLEOTIDE SEQUENCE [LARGE SCALE GENOMIC DNA]</scope>
    <source>
        <strain evidence="1 2">GH-76</strain>
    </source>
</reference>
<protein>
    <submittedName>
        <fullName evidence="1">Uncharacterized protein</fullName>
    </submittedName>
</protein>
<organism evidence="1 2">
    <name type="scientific">Marasmius crinis-equi</name>
    <dbReference type="NCBI Taxonomy" id="585013"/>
    <lineage>
        <taxon>Eukaryota</taxon>
        <taxon>Fungi</taxon>
        <taxon>Dikarya</taxon>
        <taxon>Basidiomycota</taxon>
        <taxon>Agaricomycotina</taxon>
        <taxon>Agaricomycetes</taxon>
        <taxon>Agaricomycetidae</taxon>
        <taxon>Agaricales</taxon>
        <taxon>Marasmiineae</taxon>
        <taxon>Marasmiaceae</taxon>
        <taxon>Marasmius</taxon>
    </lineage>
</organism>
<feature type="non-terminal residue" evidence="1">
    <location>
        <position position="124"/>
    </location>
</feature>
<gene>
    <name evidence="1" type="ORF">V5O48_015407</name>
</gene>
<evidence type="ECO:0000313" key="1">
    <source>
        <dbReference type="EMBL" id="KAL0566603.1"/>
    </source>
</evidence>
<accession>A0ABR3EUN2</accession>
<dbReference type="EMBL" id="JBAHYK010001841">
    <property type="protein sequence ID" value="KAL0566603.1"/>
    <property type="molecule type" value="Genomic_DNA"/>
</dbReference>
<name>A0ABR3EUN2_9AGAR</name>
<keyword evidence="2" id="KW-1185">Reference proteome</keyword>
<dbReference type="Proteomes" id="UP001465976">
    <property type="component" value="Unassembled WGS sequence"/>
</dbReference>
<sequence>MTEYFRDARLENVALNHPNFSNVQGDQYNNTMVVTTSRTQKGLRLWKSKKGAEFEQYNEIKRGDIRLIRDISSYVPRYRKKKKARSKIEIIESEKKVFTGEIVAGTGQGMRLTVVGYEGRDAQK</sequence>
<evidence type="ECO:0000313" key="2">
    <source>
        <dbReference type="Proteomes" id="UP001465976"/>
    </source>
</evidence>
<proteinExistence type="predicted"/>